<dbReference type="PROSITE" id="PS51755">
    <property type="entry name" value="OMPR_PHOB"/>
    <property type="match status" value="1"/>
</dbReference>
<evidence type="ECO:0000259" key="6">
    <source>
        <dbReference type="PROSITE" id="PS51755"/>
    </source>
</evidence>
<dbReference type="PANTHER" id="PTHR35807">
    <property type="entry name" value="TRANSCRIPTIONAL REGULATOR REDD-RELATED"/>
    <property type="match status" value="1"/>
</dbReference>
<dbReference type="GO" id="GO:0003677">
    <property type="term" value="F:DNA binding"/>
    <property type="evidence" value="ECO:0007669"/>
    <property type="project" value="UniProtKB-UniRule"/>
</dbReference>
<dbReference type="Pfam" id="PF03704">
    <property type="entry name" value="BTAD"/>
    <property type="match status" value="1"/>
</dbReference>
<dbReference type="InterPro" id="IPR011990">
    <property type="entry name" value="TPR-like_helical_dom_sf"/>
</dbReference>
<dbReference type="Proteomes" id="UP000198802">
    <property type="component" value="Unassembled WGS sequence"/>
</dbReference>
<dbReference type="PANTHER" id="PTHR35807:SF1">
    <property type="entry name" value="TRANSCRIPTIONAL REGULATOR REDD"/>
    <property type="match status" value="1"/>
</dbReference>
<reference evidence="8" key="1">
    <citation type="submission" date="2015-11" db="EMBL/GenBank/DDBJ databases">
        <authorList>
            <person name="Varghese N."/>
        </authorList>
    </citation>
    <scope>NUCLEOTIDE SEQUENCE [LARGE SCALE GENOMIC DNA]</scope>
    <source>
        <strain evidence="8">DSM 45899</strain>
    </source>
</reference>
<evidence type="ECO:0000256" key="2">
    <source>
        <dbReference type="ARBA" id="ARBA00023015"/>
    </source>
</evidence>
<dbReference type="GO" id="GO:0006355">
    <property type="term" value="P:regulation of DNA-templated transcription"/>
    <property type="evidence" value="ECO:0007669"/>
    <property type="project" value="InterPro"/>
</dbReference>
<dbReference type="SUPFAM" id="SSF48452">
    <property type="entry name" value="TPR-like"/>
    <property type="match status" value="1"/>
</dbReference>
<dbReference type="InterPro" id="IPR036388">
    <property type="entry name" value="WH-like_DNA-bd_sf"/>
</dbReference>
<dbReference type="InterPro" id="IPR051677">
    <property type="entry name" value="AfsR-DnrI-RedD_regulator"/>
</dbReference>
<protein>
    <submittedName>
        <fullName evidence="7">DNA-binding transcriptional activator of the SARP family</fullName>
    </submittedName>
</protein>
<evidence type="ECO:0000256" key="3">
    <source>
        <dbReference type="ARBA" id="ARBA00023125"/>
    </source>
</evidence>
<dbReference type="Gene3D" id="1.25.40.10">
    <property type="entry name" value="Tetratricopeptide repeat domain"/>
    <property type="match status" value="1"/>
</dbReference>
<evidence type="ECO:0000313" key="8">
    <source>
        <dbReference type="Proteomes" id="UP000198802"/>
    </source>
</evidence>
<name>A0A0S4QUU2_9ACTN</name>
<dbReference type="SMART" id="SM00862">
    <property type="entry name" value="Trans_reg_C"/>
    <property type="match status" value="1"/>
</dbReference>
<comment type="similarity">
    <text evidence="1">Belongs to the AfsR/DnrI/RedD regulatory family.</text>
</comment>
<proteinExistence type="inferred from homology"/>
<accession>A0A0S4QUU2</accession>
<dbReference type="InterPro" id="IPR005158">
    <property type="entry name" value="BTAD"/>
</dbReference>
<dbReference type="SUPFAM" id="SSF46894">
    <property type="entry name" value="C-terminal effector domain of the bipartite response regulators"/>
    <property type="match status" value="1"/>
</dbReference>
<dbReference type="InterPro" id="IPR001867">
    <property type="entry name" value="OmpR/PhoB-type_DNA-bd"/>
</dbReference>
<dbReference type="GO" id="GO:0000160">
    <property type="term" value="P:phosphorelay signal transduction system"/>
    <property type="evidence" value="ECO:0007669"/>
    <property type="project" value="InterPro"/>
</dbReference>
<evidence type="ECO:0000256" key="1">
    <source>
        <dbReference type="ARBA" id="ARBA00005820"/>
    </source>
</evidence>
<feature type="DNA-binding region" description="OmpR/PhoB-type" evidence="5">
    <location>
        <begin position="1"/>
        <end position="94"/>
    </location>
</feature>
<dbReference type="AlphaFoldDB" id="A0A0S4QUU2"/>
<dbReference type="CDD" id="cd15831">
    <property type="entry name" value="BTAD"/>
    <property type="match status" value="1"/>
</dbReference>
<dbReference type="Gene3D" id="1.10.10.10">
    <property type="entry name" value="Winged helix-like DNA-binding domain superfamily/Winged helix DNA-binding domain"/>
    <property type="match status" value="1"/>
</dbReference>
<dbReference type="EMBL" id="FAOZ01000017">
    <property type="protein sequence ID" value="CUU58214.1"/>
    <property type="molecule type" value="Genomic_DNA"/>
</dbReference>
<dbReference type="RefSeq" id="WP_076827010.1">
    <property type="nucleotide sequence ID" value="NZ_FAOZ01000017.1"/>
</dbReference>
<evidence type="ECO:0000256" key="4">
    <source>
        <dbReference type="ARBA" id="ARBA00023163"/>
    </source>
</evidence>
<evidence type="ECO:0000256" key="5">
    <source>
        <dbReference type="PROSITE-ProRule" id="PRU01091"/>
    </source>
</evidence>
<evidence type="ECO:0000313" key="7">
    <source>
        <dbReference type="EMBL" id="CUU58214.1"/>
    </source>
</evidence>
<gene>
    <name evidence="7" type="ORF">Ga0074812_117123</name>
</gene>
<keyword evidence="2" id="KW-0805">Transcription regulation</keyword>
<keyword evidence="8" id="KW-1185">Reference proteome</keyword>
<keyword evidence="4" id="KW-0804">Transcription</keyword>
<dbReference type="Pfam" id="PF00486">
    <property type="entry name" value="Trans_reg_C"/>
    <property type="match status" value="1"/>
</dbReference>
<feature type="domain" description="OmpR/PhoB-type" evidence="6">
    <location>
        <begin position="1"/>
        <end position="94"/>
    </location>
</feature>
<dbReference type="InterPro" id="IPR016032">
    <property type="entry name" value="Sig_transdc_resp-reg_C-effctor"/>
</dbReference>
<sequence>MRYEILGPLRVTKEDGTCFISAPKMETLLATLLVRPNEVVSADQLISEIWGAAAPRSANAGIHVMVSNLRKFLARPDRTDSPIVTRAPGYLLDLGDDTLDAHDFLDLAARGHEHVRLKKYAEAVACFDRALGLWRGQLLGRPPASPMIVWYDTWLAEQRLGCLEANLEAELELGRHRRLVPRLYSLITEHPLHEPFYRHLMVALYRAERVADALDVYRTARTRLRDELGLEPCRSLQDTQRAILVGDRRMGLVRLAG</sequence>
<dbReference type="SMART" id="SM01043">
    <property type="entry name" value="BTAD"/>
    <property type="match status" value="1"/>
</dbReference>
<organism evidence="7 8">
    <name type="scientific">Parafrankia irregularis</name>
    <dbReference type="NCBI Taxonomy" id="795642"/>
    <lineage>
        <taxon>Bacteria</taxon>
        <taxon>Bacillati</taxon>
        <taxon>Actinomycetota</taxon>
        <taxon>Actinomycetes</taxon>
        <taxon>Frankiales</taxon>
        <taxon>Frankiaceae</taxon>
        <taxon>Parafrankia</taxon>
    </lineage>
</organism>
<keyword evidence="3 5" id="KW-0238">DNA-binding</keyword>